<dbReference type="AlphaFoldDB" id="A0A1B6NV81"/>
<name>A0A1B6NV81_9ZZZZ</name>
<gene>
    <name evidence="1" type="ORF">MGSAQ_001231</name>
</gene>
<dbReference type="EMBL" id="AYSL01000653">
    <property type="protein sequence ID" value="KTF07273.1"/>
    <property type="molecule type" value="Genomic_DNA"/>
</dbReference>
<proteinExistence type="predicted"/>
<organism evidence="1">
    <name type="scientific">marine sediment metagenome</name>
    <dbReference type="NCBI Taxonomy" id="412755"/>
    <lineage>
        <taxon>unclassified sequences</taxon>
        <taxon>metagenomes</taxon>
        <taxon>ecological metagenomes</taxon>
    </lineage>
</organism>
<accession>A0A1B6NV81</accession>
<protein>
    <submittedName>
        <fullName evidence="1">Uncharacterized protein</fullName>
    </submittedName>
</protein>
<sequence length="60" mass="6330">MIHAETLVITKDPSVNPVMSAASTVVRCFVGTISDINVLVAIYKLPSPKQAINLSATNCS</sequence>
<evidence type="ECO:0000313" key="1">
    <source>
        <dbReference type="EMBL" id="KTF07273.1"/>
    </source>
</evidence>
<comment type="caution">
    <text evidence="1">The sequence shown here is derived from an EMBL/GenBank/DDBJ whole genome shotgun (WGS) entry which is preliminary data.</text>
</comment>
<reference evidence="1" key="1">
    <citation type="submission" date="2013-11" db="EMBL/GenBank/DDBJ databases">
        <title>Microbial diversity, functional groups and degradation webs in Northern and Southern Mediterranean and Red Sea marine crude oil polluted sites.</title>
        <authorList>
            <person name="Daffonchio D."/>
            <person name="Mapelli F."/>
            <person name="Ferrer M."/>
            <person name="Richter M."/>
            <person name="Cherif A."/>
            <person name="Malkawi H.I."/>
            <person name="Yakimov M.M."/>
            <person name="Abdel-Fattah Y.R."/>
            <person name="Blaghen M."/>
            <person name="Golyshin P.N."/>
            <person name="Kalogerakis N."/>
            <person name="Boon N."/>
            <person name="Magagnini M."/>
            <person name="Fava F."/>
        </authorList>
    </citation>
    <scope>NUCLEOTIDE SEQUENCE</scope>
</reference>